<dbReference type="PANTHER" id="PTHR11079">
    <property type="entry name" value="CYTOSINE DEAMINASE FAMILY MEMBER"/>
    <property type="match status" value="1"/>
</dbReference>
<keyword evidence="5 8" id="KW-0378">Hydrolase</keyword>
<dbReference type="PROSITE" id="PS00903">
    <property type="entry name" value="CYT_DCMP_DEAMINASES_1"/>
    <property type="match status" value="1"/>
</dbReference>
<keyword evidence="6 8" id="KW-0862">Zinc</keyword>
<evidence type="ECO:0000256" key="7">
    <source>
        <dbReference type="ARBA" id="ARBA00048045"/>
    </source>
</evidence>
<dbReference type="Proteomes" id="UP000005096">
    <property type="component" value="Chromosome"/>
</dbReference>
<dbReference type="InterPro" id="IPR016192">
    <property type="entry name" value="APOBEC/CMP_deaminase_Zn-bd"/>
</dbReference>
<evidence type="ECO:0000313" key="10">
    <source>
        <dbReference type="EMBL" id="EFQ23583.1"/>
    </source>
</evidence>
<evidence type="ECO:0000256" key="3">
    <source>
        <dbReference type="ARBA" id="ARBA00022694"/>
    </source>
</evidence>
<dbReference type="GO" id="GO:0008270">
    <property type="term" value="F:zinc ion binding"/>
    <property type="evidence" value="ECO:0007669"/>
    <property type="project" value="UniProtKB-UniRule"/>
</dbReference>
<dbReference type="FunFam" id="3.40.140.10:FF:000005">
    <property type="entry name" value="tRNA-specific adenosine deaminase"/>
    <property type="match status" value="1"/>
</dbReference>
<feature type="binding site" evidence="8">
    <location>
        <position position="76"/>
    </location>
    <ligand>
        <name>Zn(2+)</name>
        <dbReference type="ChEBI" id="CHEBI:29105"/>
        <note>catalytic</note>
    </ligand>
</feature>
<protein>
    <recommendedName>
        <fullName evidence="8">tRNA-specific adenosine deaminase</fullName>
        <ecNumber evidence="8">3.5.4.33</ecNumber>
    </recommendedName>
</protein>
<dbReference type="PROSITE" id="PS51747">
    <property type="entry name" value="CYT_DCMP_DEAMINASES_2"/>
    <property type="match status" value="1"/>
</dbReference>
<dbReference type="InterPro" id="IPR016193">
    <property type="entry name" value="Cytidine_deaminase-like"/>
</dbReference>
<reference evidence="10 11" key="1">
    <citation type="journal article" date="2010" name="Stand. Genomic Sci.">
        <title>Non-contiguous finished genome sequence of Aminomonas paucivorans type strain (GLU-3).</title>
        <authorList>
            <person name="Pitluck S."/>
            <person name="Yasawong M."/>
            <person name="Held B."/>
            <person name="Lapidus A."/>
            <person name="Nolan M."/>
            <person name="Copeland A."/>
            <person name="Lucas S."/>
            <person name="Del Rio T.G."/>
            <person name="Tice H."/>
            <person name="Cheng J.F."/>
            <person name="Chertkov O."/>
            <person name="Goodwin L."/>
            <person name="Tapia R."/>
            <person name="Han C."/>
            <person name="Liolios K."/>
            <person name="Ivanova N."/>
            <person name="Mavromatis K."/>
            <person name="Ovchinnikova G."/>
            <person name="Pati A."/>
            <person name="Chen A."/>
            <person name="Palaniappan K."/>
            <person name="Land M."/>
            <person name="Hauser L."/>
            <person name="Chang Y.J."/>
            <person name="Jeffries C.D."/>
            <person name="Pukall R."/>
            <person name="Spring S."/>
            <person name="Rohde M."/>
            <person name="Sikorski J."/>
            <person name="Goker M."/>
            <person name="Woyke T."/>
            <person name="Bristow J."/>
            <person name="Eisen J.A."/>
            <person name="Markowitz V."/>
            <person name="Hugenholtz P."/>
            <person name="Kyrpides N.C."/>
            <person name="Klenk H.P."/>
        </authorList>
    </citation>
    <scope>NUCLEOTIDE SEQUENCE [LARGE SCALE GENOMIC DNA]</scope>
    <source>
        <strain evidence="10 11">DSM 12260</strain>
    </source>
</reference>
<comment type="function">
    <text evidence="8">Catalyzes the deamination of adenosine to inosine at the wobble position 34 of tRNA(Arg2).</text>
</comment>
<dbReference type="EC" id="3.5.4.33" evidence="8"/>
<dbReference type="InterPro" id="IPR058535">
    <property type="entry name" value="MafB19-deam"/>
</dbReference>
<dbReference type="CDD" id="cd01285">
    <property type="entry name" value="nucleoside_deaminase"/>
    <property type="match status" value="1"/>
</dbReference>
<dbReference type="STRING" id="584708.Apau_1157"/>
<dbReference type="AlphaFoldDB" id="E3CXX3"/>
<comment type="similarity">
    <text evidence="1">Belongs to the cytidine and deoxycytidylate deaminase family. ADAT2 subfamily.</text>
</comment>
<feature type="binding site" evidence="8">
    <location>
        <position position="46"/>
    </location>
    <ligand>
        <name>Zn(2+)</name>
        <dbReference type="ChEBI" id="CHEBI:29105"/>
        <note>catalytic</note>
    </ligand>
</feature>
<comment type="subunit">
    <text evidence="2 8">Homodimer.</text>
</comment>
<comment type="cofactor">
    <cofactor evidence="8">
        <name>Zn(2+)</name>
        <dbReference type="ChEBI" id="CHEBI:29105"/>
    </cofactor>
    <text evidence="8">Binds 1 zinc ion per subunit.</text>
</comment>
<dbReference type="OrthoDB" id="9802676at2"/>
<dbReference type="eggNOG" id="COG0590">
    <property type="taxonomic scope" value="Bacteria"/>
</dbReference>
<feature type="binding site" evidence="8">
    <location>
        <position position="79"/>
    </location>
    <ligand>
        <name>Zn(2+)</name>
        <dbReference type="ChEBI" id="CHEBI:29105"/>
        <note>catalytic</note>
    </ligand>
</feature>
<dbReference type="InterPro" id="IPR002125">
    <property type="entry name" value="CMP_dCMP_dom"/>
</dbReference>
<name>E3CXX3_9BACT</name>
<dbReference type="HAMAP" id="MF_00972">
    <property type="entry name" value="tRNA_aden_deaminase"/>
    <property type="match status" value="1"/>
</dbReference>
<sequence length="152" mass="16700">MGEALAEARLALEEGEIPVGAVAVDHGRIVGRGRNRRKLQEAPFAHAEMEALRDACASLGTWRLDGVTLYVTLEPCPMCAGAILQTRVGRLVFGARDPRAGACGSLVDLLRDPRQTHRCRVREGVGREEAACLLGDFFLLRRRTGQRKRLLL</sequence>
<evidence type="ECO:0000256" key="8">
    <source>
        <dbReference type="HAMAP-Rule" id="MF_00972"/>
    </source>
</evidence>
<dbReference type="EMBL" id="CM001022">
    <property type="protein sequence ID" value="EFQ23583.1"/>
    <property type="molecule type" value="Genomic_DNA"/>
</dbReference>
<evidence type="ECO:0000259" key="9">
    <source>
        <dbReference type="PROSITE" id="PS51747"/>
    </source>
</evidence>
<dbReference type="InterPro" id="IPR028883">
    <property type="entry name" value="tRNA_aden_deaminase"/>
</dbReference>
<comment type="catalytic activity">
    <reaction evidence="7 8">
        <text>adenosine(34) in tRNA + H2O + H(+) = inosine(34) in tRNA + NH4(+)</text>
        <dbReference type="Rhea" id="RHEA:43168"/>
        <dbReference type="Rhea" id="RHEA-COMP:10373"/>
        <dbReference type="Rhea" id="RHEA-COMP:10374"/>
        <dbReference type="ChEBI" id="CHEBI:15377"/>
        <dbReference type="ChEBI" id="CHEBI:15378"/>
        <dbReference type="ChEBI" id="CHEBI:28938"/>
        <dbReference type="ChEBI" id="CHEBI:74411"/>
        <dbReference type="ChEBI" id="CHEBI:82852"/>
        <dbReference type="EC" id="3.5.4.33"/>
    </reaction>
</comment>
<dbReference type="Gene3D" id="3.40.140.10">
    <property type="entry name" value="Cytidine Deaminase, domain 2"/>
    <property type="match status" value="1"/>
</dbReference>
<evidence type="ECO:0000256" key="6">
    <source>
        <dbReference type="ARBA" id="ARBA00022833"/>
    </source>
</evidence>
<dbReference type="GO" id="GO:0002100">
    <property type="term" value="P:tRNA wobble adenosine to inosine editing"/>
    <property type="evidence" value="ECO:0007669"/>
    <property type="project" value="UniProtKB-UniRule"/>
</dbReference>
<dbReference type="GO" id="GO:0052717">
    <property type="term" value="F:tRNA-specific adenosine-34 deaminase activity"/>
    <property type="evidence" value="ECO:0007669"/>
    <property type="project" value="UniProtKB-UniRule"/>
</dbReference>
<accession>E3CXX3</accession>
<evidence type="ECO:0000256" key="4">
    <source>
        <dbReference type="ARBA" id="ARBA00022723"/>
    </source>
</evidence>
<evidence type="ECO:0000313" key="11">
    <source>
        <dbReference type="Proteomes" id="UP000005096"/>
    </source>
</evidence>
<gene>
    <name evidence="8" type="primary">tadA</name>
    <name evidence="10" type="ORF">Apau_1157</name>
</gene>
<evidence type="ECO:0000256" key="1">
    <source>
        <dbReference type="ARBA" id="ARBA00010669"/>
    </source>
</evidence>
<dbReference type="PaxDb" id="584708-Apau_1157"/>
<dbReference type="PANTHER" id="PTHR11079:SF202">
    <property type="entry name" value="TRNA-SPECIFIC ADENOSINE DEAMINASE"/>
    <property type="match status" value="1"/>
</dbReference>
<dbReference type="HOGENOM" id="CLU_025810_3_2_0"/>
<keyword evidence="4 8" id="KW-0479">Metal-binding</keyword>
<dbReference type="SUPFAM" id="SSF53927">
    <property type="entry name" value="Cytidine deaminase-like"/>
    <property type="match status" value="1"/>
</dbReference>
<feature type="domain" description="CMP/dCMP-type deaminase" evidence="9">
    <location>
        <begin position="1"/>
        <end position="106"/>
    </location>
</feature>
<dbReference type="NCBIfam" id="NF008113">
    <property type="entry name" value="PRK10860.1"/>
    <property type="match status" value="1"/>
</dbReference>
<dbReference type="Pfam" id="PF14437">
    <property type="entry name" value="MafB19-deam"/>
    <property type="match status" value="1"/>
</dbReference>
<evidence type="ECO:0000256" key="5">
    <source>
        <dbReference type="ARBA" id="ARBA00022801"/>
    </source>
</evidence>
<evidence type="ECO:0000256" key="2">
    <source>
        <dbReference type="ARBA" id="ARBA00011738"/>
    </source>
</evidence>
<proteinExistence type="inferred from homology"/>
<keyword evidence="11" id="KW-1185">Reference proteome</keyword>
<organism evidence="10 11">
    <name type="scientific">Aminomonas paucivorans DSM 12260</name>
    <dbReference type="NCBI Taxonomy" id="584708"/>
    <lineage>
        <taxon>Bacteria</taxon>
        <taxon>Thermotogati</taxon>
        <taxon>Synergistota</taxon>
        <taxon>Synergistia</taxon>
        <taxon>Synergistales</taxon>
        <taxon>Synergistaceae</taxon>
        <taxon>Aminomonas</taxon>
    </lineage>
</organism>
<keyword evidence="3 8" id="KW-0819">tRNA processing</keyword>
<feature type="active site" description="Proton donor" evidence="8">
    <location>
        <position position="48"/>
    </location>
</feature>